<sequence length="169" mass="19050">MRGTHVLRGAKCVNAWCIAPQGCSISDSCQRSTALYNHVEHRARHPWYPCKRSRYVSSNAMPSKSEESLFTGEQGFPRVLRSQMTCSTYLFKTLDHLPRRSLCQKLKPLIEVSVPQKQMSGLGKERKKDCPKGLQEFMQIASTVDVGSPRRVCTGSARWMLTALTAQCQ</sequence>
<gene>
    <name evidence="1" type="ORF">PYCCODRAFT_327207</name>
</gene>
<name>A0A1Y2IND0_TRAC3</name>
<accession>A0A1Y2IND0</accession>
<proteinExistence type="predicted"/>
<evidence type="ECO:0000313" key="2">
    <source>
        <dbReference type="Proteomes" id="UP000193067"/>
    </source>
</evidence>
<evidence type="ECO:0000313" key="1">
    <source>
        <dbReference type="EMBL" id="OSD02607.1"/>
    </source>
</evidence>
<reference evidence="1 2" key="1">
    <citation type="journal article" date="2015" name="Biotechnol. Biofuels">
        <title>Enhanced degradation of softwood versus hardwood by the white-rot fungus Pycnoporus coccineus.</title>
        <authorList>
            <person name="Couturier M."/>
            <person name="Navarro D."/>
            <person name="Chevret D."/>
            <person name="Henrissat B."/>
            <person name="Piumi F."/>
            <person name="Ruiz-Duenas F.J."/>
            <person name="Martinez A.T."/>
            <person name="Grigoriev I.V."/>
            <person name="Riley R."/>
            <person name="Lipzen A."/>
            <person name="Berrin J.G."/>
            <person name="Master E.R."/>
            <person name="Rosso M.N."/>
        </authorList>
    </citation>
    <scope>NUCLEOTIDE SEQUENCE [LARGE SCALE GENOMIC DNA]</scope>
    <source>
        <strain evidence="1 2">BRFM310</strain>
    </source>
</reference>
<organism evidence="1 2">
    <name type="scientific">Trametes coccinea (strain BRFM310)</name>
    <name type="common">Pycnoporus coccineus</name>
    <dbReference type="NCBI Taxonomy" id="1353009"/>
    <lineage>
        <taxon>Eukaryota</taxon>
        <taxon>Fungi</taxon>
        <taxon>Dikarya</taxon>
        <taxon>Basidiomycota</taxon>
        <taxon>Agaricomycotina</taxon>
        <taxon>Agaricomycetes</taxon>
        <taxon>Polyporales</taxon>
        <taxon>Polyporaceae</taxon>
        <taxon>Trametes</taxon>
    </lineage>
</organism>
<keyword evidence="2" id="KW-1185">Reference proteome</keyword>
<dbReference type="Proteomes" id="UP000193067">
    <property type="component" value="Unassembled WGS sequence"/>
</dbReference>
<protein>
    <submittedName>
        <fullName evidence="1">Uncharacterized protein</fullName>
    </submittedName>
</protein>
<dbReference type="AlphaFoldDB" id="A0A1Y2IND0"/>
<dbReference type="EMBL" id="KZ084104">
    <property type="protein sequence ID" value="OSD02607.1"/>
    <property type="molecule type" value="Genomic_DNA"/>
</dbReference>